<evidence type="ECO:0000256" key="7">
    <source>
        <dbReference type="ARBA" id="ARBA00022967"/>
    </source>
</evidence>
<dbReference type="InterPro" id="IPR036257">
    <property type="entry name" value="Cyt_c_oxidase_su2_TM_sf"/>
</dbReference>
<dbReference type="PANTHER" id="PTHR22888:SF9">
    <property type="entry name" value="CYTOCHROME C OXIDASE SUBUNIT 2"/>
    <property type="match status" value="1"/>
</dbReference>
<dbReference type="SUPFAM" id="SSF81464">
    <property type="entry name" value="Cytochrome c oxidase subunit II-like, transmembrane region"/>
    <property type="match status" value="1"/>
</dbReference>
<keyword evidence="13 18" id="KW-0496">Mitochondrion</keyword>
<evidence type="ECO:0000256" key="14">
    <source>
        <dbReference type="SAM" id="Phobius"/>
    </source>
</evidence>
<feature type="domain" description="Cytochrome oxidase subunit II copper A binding" evidence="16">
    <location>
        <begin position="120"/>
        <end position="258"/>
    </location>
</feature>
<dbReference type="GO" id="GO:0005507">
    <property type="term" value="F:copper ion binding"/>
    <property type="evidence" value="ECO:0007669"/>
    <property type="project" value="InterPro"/>
</dbReference>
<dbReference type="GO" id="GO:0004129">
    <property type="term" value="F:cytochrome-c oxidase activity"/>
    <property type="evidence" value="ECO:0007669"/>
    <property type="project" value="UniProtKB-EC"/>
</dbReference>
<keyword evidence="5 13" id="KW-0812">Transmembrane</keyword>
<keyword evidence="8 13" id="KW-0249">Electron transport</keyword>
<sequence length="263" mass="29775">MVSIYSFCFPLLSFLLADAAESWQVSFQDPATPIMQGIIDFHHDVFGFMLFILGFVLWIISRTLWHFTISESYRPDNEVVAKIVHNSFVEIVWTVAPSFMLIAIAVPSFALLYSMDEVVEPSVTLKVVGHQWYWSYEYADYAIDDTTAVVYDSYIIPEDDLELGQLRLLEVDSRVVLPSNTHIRVIVTAADVLHSWAVPSLGIKCDAVPGRLNQVSIYMQRFGVFFGQCSELCGANHGFIPIVVESVSFDDFIIWLEAKISEI</sequence>
<organism evidence="18">
    <name type="scientific">Pycnococcus provasolii</name>
    <dbReference type="NCBI Taxonomy" id="41880"/>
    <lineage>
        <taxon>Eukaryota</taxon>
        <taxon>Viridiplantae</taxon>
        <taxon>Chlorophyta</taxon>
        <taxon>Pseudoscourfieldiophyceae</taxon>
        <taxon>Pseudoscourfieldiales</taxon>
        <taxon>Pycnococcaceae</taxon>
        <taxon>Pycnococcus</taxon>
    </lineage>
</organism>
<dbReference type="SUPFAM" id="SSF49503">
    <property type="entry name" value="Cupredoxins"/>
    <property type="match status" value="1"/>
</dbReference>
<evidence type="ECO:0000256" key="1">
    <source>
        <dbReference type="ARBA" id="ARBA00004141"/>
    </source>
</evidence>
<dbReference type="InterPro" id="IPR045187">
    <property type="entry name" value="CcO_II"/>
</dbReference>
<keyword evidence="11 13" id="KW-0472">Membrane</keyword>
<keyword evidence="10 13" id="KW-0186">Copper</keyword>
<feature type="chain" id="PRO_5003051692" description="Cytochrome c oxidase subunit 2" evidence="15">
    <location>
        <begin position="23"/>
        <end position="263"/>
    </location>
</feature>
<dbReference type="InterPro" id="IPR002429">
    <property type="entry name" value="CcO_II-like_C"/>
</dbReference>
<keyword evidence="13" id="KW-0999">Mitochondrion inner membrane</keyword>
<evidence type="ECO:0000256" key="5">
    <source>
        <dbReference type="ARBA" id="ARBA00022692"/>
    </source>
</evidence>
<geneLocation type="mitochondrion" evidence="18"/>
<evidence type="ECO:0000256" key="13">
    <source>
        <dbReference type="RuleBase" id="RU000457"/>
    </source>
</evidence>
<protein>
    <recommendedName>
        <fullName evidence="13">Cytochrome c oxidase subunit 2</fullName>
    </recommendedName>
</protein>
<dbReference type="PRINTS" id="PR01166">
    <property type="entry name" value="CYCOXIDASEII"/>
</dbReference>
<dbReference type="NCBIfam" id="TIGR02866">
    <property type="entry name" value="CoxB"/>
    <property type="match status" value="1"/>
</dbReference>
<evidence type="ECO:0000256" key="2">
    <source>
        <dbReference type="ARBA" id="ARBA00007866"/>
    </source>
</evidence>
<evidence type="ECO:0000256" key="3">
    <source>
        <dbReference type="ARBA" id="ARBA00022448"/>
    </source>
</evidence>
<evidence type="ECO:0000256" key="11">
    <source>
        <dbReference type="ARBA" id="ARBA00023136"/>
    </source>
</evidence>
<proteinExistence type="inferred from homology"/>
<dbReference type="Pfam" id="PF00116">
    <property type="entry name" value="COX2"/>
    <property type="match status" value="1"/>
</dbReference>
<keyword evidence="6 13" id="KW-0479">Metal-binding</keyword>
<keyword evidence="3 13" id="KW-0813">Transport</keyword>
<dbReference type="Pfam" id="PF02790">
    <property type="entry name" value="COX2_TM"/>
    <property type="match status" value="1"/>
</dbReference>
<dbReference type="GO" id="GO:0042773">
    <property type="term" value="P:ATP synthesis coupled electron transport"/>
    <property type="evidence" value="ECO:0007669"/>
    <property type="project" value="TreeGrafter"/>
</dbReference>
<dbReference type="RefSeq" id="YP_003495140.1">
    <property type="nucleotide sequence ID" value="NC_013935.1"/>
</dbReference>
<keyword evidence="7" id="KW-1278">Translocase</keyword>
<dbReference type="Gene3D" id="1.10.287.90">
    <property type="match status" value="1"/>
</dbReference>
<evidence type="ECO:0000313" key="18">
    <source>
        <dbReference type="EMBL" id="ACV72085.1"/>
    </source>
</evidence>
<dbReference type="GO" id="GO:0016491">
    <property type="term" value="F:oxidoreductase activity"/>
    <property type="evidence" value="ECO:0007669"/>
    <property type="project" value="InterPro"/>
</dbReference>
<evidence type="ECO:0000256" key="9">
    <source>
        <dbReference type="ARBA" id="ARBA00022989"/>
    </source>
</evidence>
<keyword evidence="15" id="KW-0732">Signal</keyword>
<evidence type="ECO:0000256" key="15">
    <source>
        <dbReference type="SAM" id="SignalP"/>
    </source>
</evidence>
<dbReference type="InterPro" id="IPR014222">
    <property type="entry name" value="Cyt_c_oxidase_su2"/>
</dbReference>
<reference evidence="18" key="1">
    <citation type="journal article" date="2010" name="J. Mol. Evol.">
        <title>A Deviant Genetic Code in the Reduced Mitochondrial Genome of the Picoplanktonic Green Alga Pycnococcus provasolii.</title>
        <authorList>
            <person name="Turmel M."/>
            <person name="Otis C."/>
            <person name="Lemieux C."/>
        </authorList>
    </citation>
    <scope>NUCLEOTIDE SEQUENCE</scope>
    <source>
        <strain evidence="18">CCMP 1203</strain>
    </source>
</reference>
<dbReference type="AlphaFoldDB" id="D3W6X6"/>
<keyword evidence="4 13" id="KW-0679">Respiratory chain</keyword>
<dbReference type="CDD" id="cd13912">
    <property type="entry name" value="CcO_II_C"/>
    <property type="match status" value="1"/>
</dbReference>
<comment type="cofactor">
    <cofactor evidence="13">
        <name>Cu cation</name>
        <dbReference type="ChEBI" id="CHEBI:23378"/>
    </cofactor>
    <text evidence="13">Binds a copper A center.</text>
</comment>
<comment type="function">
    <text evidence="13">Component of the cytochrome c oxidase, the last enzyme in the mitochondrial electron transport chain which drives oxidative phosphorylation. The respiratory chain contains 3 multisubunit complexes succinate dehydrogenase (complex II, CII), ubiquinol-cytochrome c oxidoreductase (cytochrome b-c1 complex, complex III, CIII) and cytochrome c oxidase (complex IV, CIV), that cooperate to transfer electrons derived from NADH and succinate to molecular oxygen, creating an electrochemical gradient over the inner membrane that drives transmembrane transport and the ATP synthase. Cytochrome c oxidase is the component of the respiratory chain that catalyzes the reduction of oxygen to water. Electrons originating from reduced cytochrome c in the intermembrane space (IMS) are transferred via the dinuclear copper A center (CU(A)) of subunit 2 and heme A of subunit 1 to the active site in subunit 1, a binuclear center (BNC) formed by heme A3 and copper B (CU(B)). The BNC reduces molecular oxygen to 2 water molecules using 4 electrons from cytochrome c in the IMS and 4 protons from the mitochondrial matrix.</text>
</comment>
<gene>
    <name evidence="18" type="primary">cox2</name>
</gene>
<comment type="similarity">
    <text evidence="2 13">Belongs to the cytochrome c oxidase subunit 2 family.</text>
</comment>
<name>D3W6X6_9CHLO</name>
<keyword evidence="9 14" id="KW-1133">Transmembrane helix</keyword>
<evidence type="ECO:0000256" key="10">
    <source>
        <dbReference type="ARBA" id="ARBA00023008"/>
    </source>
</evidence>
<dbReference type="GO" id="GO:0005743">
    <property type="term" value="C:mitochondrial inner membrane"/>
    <property type="evidence" value="ECO:0007669"/>
    <property type="project" value="UniProtKB-SubCell"/>
</dbReference>
<evidence type="ECO:0000256" key="4">
    <source>
        <dbReference type="ARBA" id="ARBA00022660"/>
    </source>
</evidence>
<evidence type="ECO:0000259" key="16">
    <source>
        <dbReference type="PROSITE" id="PS50857"/>
    </source>
</evidence>
<feature type="transmembrane region" description="Helical" evidence="14">
    <location>
        <begin position="46"/>
        <end position="65"/>
    </location>
</feature>
<feature type="domain" description="Cytochrome oxidase subunit II transmembrane region profile" evidence="17">
    <location>
        <begin position="19"/>
        <end position="119"/>
    </location>
</feature>
<dbReference type="InterPro" id="IPR034210">
    <property type="entry name" value="CcO_II_C"/>
</dbReference>
<feature type="transmembrane region" description="Helical" evidence="14">
    <location>
        <begin position="91"/>
        <end position="113"/>
    </location>
</feature>
<dbReference type="PANTHER" id="PTHR22888">
    <property type="entry name" value="CYTOCHROME C OXIDASE, SUBUNIT II"/>
    <property type="match status" value="1"/>
</dbReference>
<dbReference type="FunFam" id="2.60.40.420:FF:000001">
    <property type="entry name" value="Cytochrome c oxidase subunit 2"/>
    <property type="match status" value="1"/>
</dbReference>
<dbReference type="GeneID" id="8847168"/>
<accession>D3W6X6</accession>
<evidence type="ECO:0000256" key="8">
    <source>
        <dbReference type="ARBA" id="ARBA00022982"/>
    </source>
</evidence>
<dbReference type="InterPro" id="IPR008972">
    <property type="entry name" value="Cupredoxin"/>
</dbReference>
<dbReference type="InterPro" id="IPR011759">
    <property type="entry name" value="Cyt_c_oxidase_su2_TM_dom"/>
</dbReference>
<dbReference type="Gene3D" id="2.60.40.420">
    <property type="entry name" value="Cupredoxins - blue copper proteins"/>
    <property type="match status" value="1"/>
</dbReference>
<dbReference type="PROSITE" id="PS50999">
    <property type="entry name" value="COX2_TM"/>
    <property type="match status" value="1"/>
</dbReference>
<comment type="catalytic activity">
    <reaction evidence="12">
        <text>4 Fe(II)-[cytochrome c] + O2 + 8 H(+)(in) = 4 Fe(III)-[cytochrome c] + 2 H2O + 4 H(+)(out)</text>
        <dbReference type="Rhea" id="RHEA:11436"/>
        <dbReference type="Rhea" id="RHEA-COMP:10350"/>
        <dbReference type="Rhea" id="RHEA-COMP:14399"/>
        <dbReference type="ChEBI" id="CHEBI:15377"/>
        <dbReference type="ChEBI" id="CHEBI:15378"/>
        <dbReference type="ChEBI" id="CHEBI:15379"/>
        <dbReference type="ChEBI" id="CHEBI:29033"/>
        <dbReference type="ChEBI" id="CHEBI:29034"/>
        <dbReference type="EC" id="7.1.1.9"/>
    </reaction>
    <physiologicalReaction direction="left-to-right" evidence="12">
        <dbReference type="Rhea" id="RHEA:11437"/>
    </physiologicalReaction>
</comment>
<dbReference type="EMBL" id="GQ497137">
    <property type="protein sequence ID" value="ACV72085.1"/>
    <property type="molecule type" value="Genomic_DNA"/>
</dbReference>
<evidence type="ECO:0000256" key="6">
    <source>
        <dbReference type="ARBA" id="ARBA00022723"/>
    </source>
</evidence>
<dbReference type="PROSITE" id="PS50857">
    <property type="entry name" value="COX2_CUA"/>
    <property type="match status" value="1"/>
</dbReference>
<comment type="subcellular location">
    <subcellularLocation>
        <location evidence="1">Membrane</location>
        <topology evidence="1">Multi-pass membrane protein</topology>
    </subcellularLocation>
    <subcellularLocation>
        <location evidence="13">Mitochondrion inner membrane</location>
        <topology evidence="13">Multi-pass membrane protein</topology>
    </subcellularLocation>
</comment>
<evidence type="ECO:0000259" key="17">
    <source>
        <dbReference type="PROSITE" id="PS50999"/>
    </source>
</evidence>
<evidence type="ECO:0000256" key="12">
    <source>
        <dbReference type="ARBA" id="ARBA00049512"/>
    </source>
</evidence>
<feature type="signal peptide" evidence="15">
    <location>
        <begin position="1"/>
        <end position="22"/>
    </location>
</feature>